<feature type="compositionally biased region" description="Acidic residues" evidence="1">
    <location>
        <begin position="72"/>
        <end position="81"/>
    </location>
</feature>
<evidence type="ECO:0000313" key="2">
    <source>
        <dbReference type="EMBL" id="MFC7126236.1"/>
    </source>
</evidence>
<dbReference type="RefSeq" id="WP_267635790.1">
    <property type="nucleotide sequence ID" value="NZ_JAODIY010000001.1"/>
</dbReference>
<evidence type="ECO:0000256" key="1">
    <source>
        <dbReference type="SAM" id="MobiDB-lite"/>
    </source>
</evidence>
<dbReference type="PANTHER" id="PTHR42847">
    <property type="entry name" value="ALKANESULFONATE MONOOXYGENASE"/>
    <property type="match status" value="1"/>
</dbReference>
<dbReference type="InterPro" id="IPR036661">
    <property type="entry name" value="Luciferase-like_sf"/>
</dbReference>
<organism evidence="2 3">
    <name type="scientific">Halovenus rubra</name>
    <dbReference type="NCBI Taxonomy" id="869890"/>
    <lineage>
        <taxon>Archaea</taxon>
        <taxon>Methanobacteriati</taxon>
        <taxon>Methanobacteriota</taxon>
        <taxon>Stenosarchaea group</taxon>
        <taxon>Halobacteria</taxon>
        <taxon>Halobacteriales</taxon>
        <taxon>Haloarculaceae</taxon>
        <taxon>Halovenus</taxon>
    </lineage>
</organism>
<dbReference type="SUPFAM" id="SSF51679">
    <property type="entry name" value="Bacterial luciferase-like"/>
    <property type="match status" value="1"/>
</dbReference>
<protein>
    <recommendedName>
        <fullName evidence="4">Alkanesulfonate monooxygenase</fullName>
    </recommendedName>
</protein>
<dbReference type="AlphaFoldDB" id="A0ABD5X4V9"/>
<proteinExistence type="predicted"/>
<evidence type="ECO:0000313" key="3">
    <source>
        <dbReference type="Proteomes" id="UP001596414"/>
    </source>
</evidence>
<dbReference type="Proteomes" id="UP001596414">
    <property type="component" value="Unassembled WGS sequence"/>
</dbReference>
<dbReference type="EMBL" id="JBHSZQ010000020">
    <property type="protein sequence ID" value="MFC7126236.1"/>
    <property type="molecule type" value="Genomic_DNA"/>
</dbReference>
<reference evidence="2 3" key="1">
    <citation type="journal article" date="2014" name="Int. J. Syst. Evol. Microbiol.">
        <title>Complete genome sequence of Corynebacterium casei LMG S-19264T (=DSM 44701T), isolated from a smear-ripened cheese.</title>
        <authorList>
            <consortium name="US DOE Joint Genome Institute (JGI-PGF)"/>
            <person name="Walter F."/>
            <person name="Albersmeier A."/>
            <person name="Kalinowski J."/>
            <person name="Ruckert C."/>
        </authorList>
    </citation>
    <scope>NUCLEOTIDE SEQUENCE [LARGE SCALE GENOMIC DNA]</scope>
    <source>
        <strain evidence="2 3">CGMCC 4.7215</strain>
    </source>
</reference>
<dbReference type="PANTHER" id="PTHR42847:SF4">
    <property type="entry name" value="ALKANESULFONATE MONOOXYGENASE-RELATED"/>
    <property type="match status" value="1"/>
</dbReference>
<dbReference type="InterPro" id="IPR050172">
    <property type="entry name" value="SsuD_RutA_monooxygenase"/>
</dbReference>
<comment type="caution">
    <text evidence="2">The sequence shown here is derived from an EMBL/GenBank/DDBJ whole genome shotgun (WGS) entry which is preliminary data.</text>
</comment>
<evidence type="ECO:0008006" key="4">
    <source>
        <dbReference type="Google" id="ProtNLM"/>
    </source>
</evidence>
<dbReference type="Gene3D" id="3.20.20.30">
    <property type="entry name" value="Luciferase-like domain"/>
    <property type="match status" value="1"/>
</dbReference>
<feature type="region of interest" description="Disordered" evidence="1">
    <location>
        <begin position="72"/>
        <end position="91"/>
    </location>
</feature>
<sequence>MWADSDFEDLVQYNDGFKTGLIGTGEQIIERIRQLDAIGIDIVLTGFLHYDEELAHFGKTIIPAVREAEELESNPIEDETVEQIGGPEVAR</sequence>
<accession>A0ABD5X4V9</accession>
<name>A0ABD5X4V9_9EURY</name>
<gene>
    <name evidence="2" type="ORF">ACFQJ7_09345</name>
</gene>